<evidence type="ECO:0000313" key="2">
    <source>
        <dbReference type="Proteomes" id="UP000033616"/>
    </source>
</evidence>
<name>A0A0F3MKC2_9RICK</name>
<dbReference type="AlphaFoldDB" id="A0A0F3MKC2"/>
<evidence type="ECO:0000313" key="1">
    <source>
        <dbReference type="EMBL" id="KJV56185.1"/>
    </source>
</evidence>
<organism evidence="1 2">
    <name type="scientific">Orientia chuto str. Dubai</name>
    <dbReference type="NCBI Taxonomy" id="1359168"/>
    <lineage>
        <taxon>Bacteria</taxon>
        <taxon>Pseudomonadati</taxon>
        <taxon>Pseudomonadota</taxon>
        <taxon>Alphaproteobacteria</taxon>
        <taxon>Rickettsiales</taxon>
        <taxon>Rickettsiaceae</taxon>
        <taxon>Rickettsieae</taxon>
        <taxon>Orientia</taxon>
    </lineage>
</organism>
<dbReference type="OrthoDB" id="9961338at2"/>
<gene>
    <name evidence="1" type="ORF">OCHUTO_0552</name>
</gene>
<dbReference type="RefSeq" id="WP_045797245.1">
    <property type="nucleotide sequence ID" value="NZ_LANP01000012.1"/>
</dbReference>
<dbReference type="PATRIC" id="fig|1359168.3.peg.141"/>
<keyword evidence="2" id="KW-1185">Reference proteome</keyword>
<dbReference type="Proteomes" id="UP000033616">
    <property type="component" value="Unassembled WGS sequence"/>
</dbReference>
<sequence>MFTNISTNLGSIGHGGNGANMESVYSAMFSEVRPLSVNQLLSESHTIKMLTLGLDSIFSAASSIYGQSFRSVLQFADLSGSVSGFSVPLASIFSSKGKSSGRVSAR</sequence>
<comment type="caution">
    <text evidence="1">The sequence shown here is derived from an EMBL/GenBank/DDBJ whole genome shotgun (WGS) entry which is preliminary data.</text>
</comment>
<reference evidence="1 2" key="1">
    <citation type="submission" date="2015-02" db="EMBL/GenBank/DDBJ databases">
        <title>Genome Sequencing of Rickettsiales.</title>
        <authorList>
            <person name="Daugherty S.C."/>
            <person name="Su Q."/>
            <person name="Abolude K."/>
            <person name="Beier-Sexton M."/>
            <person name="Carlyon J.A."/>
            <person name="Carter R."/>
            <person name="Day N.P."/>
            <person name="Dumler S.J."/>
            <person name="Dyachenko V."/>
            <person name="Godinez A."/>
            <person name="Kurtti T.J."/>
            <person name="Lichay M."/>
            <person name="Mullins K.E."/>
            <person name="Ott S."/>
            <person name="Pappas-Brown V."/>
            <person name="Paris D.H."/>
            <person name="Patel P."/>
            <person name="Richards A.L."/>
            <person name="Sadzewicz L."/>
            <person name="Sears K."/>
            <person name="Seidman D."/>
            <person name="Sengamalay N."/>
            <person name="Stenos J."/>
            <person name="Tallon L.J."/>
            <person name="Vincent G."/>
            <person name="Fraser C.M."/>
            <person name="Munderloh U."/>
            <person name="Dunning-Hotopp J.C."/>
        </authorList>
    </citation>
    <scope>NUCLEOTIDE SEQUENCE [LARGE SCALE GENOMIC DNA]</scope>
    <source>
        <strain evidence="1 2">Fuller</strain>
    </source>
</reference>
<proteinExistence type="predicted"/>
<dbReference type="EMBL" id="LANP01000012">
    <property type="protein sequence ID" value="KJV56185.1"/>
    <property type="molecule type" value="Genomic_DNA"/>
</dbReference>
<accession>A0A0F3MKC2</accession>
<protein>
    <submittedName>
        <fullName evidence="1">Uncharacterized protein</fullName>
    </submittedName>
</protein>